<proteinExistence type="inferred from homology"/>
<feature type="binding site" evidence="7">
    <location>
        <position position="403"/>
    </location>
    <ligand>
        <name>phosphoenolpyruvate</name>
        <dbReference type="ChEBI" id="CHEBI:58702"/>
    </ligand>
</feature>
<dbReference type="AlphaFoldDB" id="A0A5C8CIV7"/>
<dbReference type="PIRSF" id="PIRSF000505">
    <property type="entry name" value="EPSPS"/>
    <property type="match status" value="1"/>
</dbReference>
<feature type="binding site" evidence="7">
    <location>
        <position position="25"/>
    </location>
    <ligand>
        <name>3-phosphoshikimate</name>
        <dbReference type="ChEBI" id="CHEBI:145989"/>
    </ligand>
</feature>
<reference evidence="9 10" key="1">
    <citation type="journal article" date="1992" name="Lakartidningen">
        <title>[Penicillin V and not amoxicillin is the first choice preparation in acute otitis].</title>
        <authorList>
            <person name="Kamme C."/>
            <person name="Lundgren K."/>
            <person name="Prellner K."/>
        </authorList>
    </citation>
    <scope>NUCLEOTIDE SEQUENCE [LARGE SCALE GENOMIC DNA]</scope>
    <source>
        <strain evidence="9 10">W1</strain>
    </source>
</reference>
<accession>A0A5C8CIV7</accession>
<feature type="binding site" evidence="7">
    <location>
        <position position="20"/>
    </location>
    <ligand>
        <name>3-phosphoshikimate</name>
        <dbReference type="ChEBI" id="CHEBI:145989"/>
    </ligand>
</feature>
<dbReference type="NCBIfam" id="TIGR01356">
    <property type="entry name" value="aroA"/>
    <property type="match status" value="1"/>
</dbReference>
<comment type="subcellular location">
    <subcellularLocation>
        <location evidence="7">Cytoplasm</location>
    </subcellularLocation>
</comment>
<dbReference type="PROSITE" id="PS00885">
    <property type="entry name" value="EPSP_SYNTHASE_2"/>
    <property type="match status" value="1"/>
</dbReference>
<evidence type="ECO:0000256" key="4">
    <source>
        <dbReference type="ARBA" id="ARBA00022679"/>
    </source>
</evidence>
<evidence type="ECO:0000256" key="7">
    <source>
        <dbReference type="HAMAP-Rule" id="MF_00210"/>
    </source>
</evidence>
<comment type="subunit">
    <text evidence="7">Monomer.</text>
</comment>
<dbReference type="Pfam" id="PF00275">
    <property type="entry name" value="EPSP_synthase"/>
    <property type="match status" value="1"/>
</dbReference>
<dbReference type="GO" id="GO:0005737">
    <property type="term" value="C:cytoplasm"/>
    <property type="evidence" value="ECO:0007669"/>
    <property type="project" value="UniProtKB-SubCell"/>
</dbReference>
<evidence type="ECO:0000313" key="9">
    <source>
        <dbReference type="EMBL" id="TXJ13354.1"/>
    </source>
</evidence>
<dbReference type="PANTHER" id="PTHR21090:SF5">
    <property type="entry name" value="PENTAFUNCTIONAL AROM POLYPEPTIDE"/>
    <property type="match status" value="1"/>
</dbReference>
<keyword evidence="3 7" id="KW-0028">Amino-acid biosynthesis</keyword>
<dbReference type="GO" id="GO:0009073">
    <property type="term" value="P:aromatic amino acid family biosynthetic process"/>
    <property type="evidence" value="ECO:0007669"/>
    <property type="project" value="UniProtKB-KW"/>
</dbReference>
<feature type="binding site" evidence="7">
    <location>
        <position position="160"/>
    </location>
    <ligand>
        <name>3-phosphoshikimate</name>
        <dbReference type="ChEBI" id="CHEBI:145989"/>
    </ligand>
</feature>
<dbReference type="GO" id="GO:0003866">
    <property type="term" value="F:3-phosphoshikimate 1-carboxyvinyltransferase activity"/>
    <property type="evidence" value="ECO:0007669"/>
    <property type="project" value="UniProtKB-UniRule"/>
</dbReference>
<dbReference type="PANTHER" id="PTHR21090">
    <property type="entry name" value="AROM/DEHYDROQUINATE SYNTHASE"/>
    <property type="match status" value="1"/>
</dbReference>
<feature type="domain" description="Enolpyruvate transferase" evidence="8">
    <location>
        <begin position="7"/>
        <end position="411"/>
    </location>
</feature>
<feature type="binding site" evidence="7">
    <location>
        <position position="331"/>
    </location>
    <ligand>
        <name>3-phosphoshikimate</name>
        <dbReference type="ChEBI" id="CHEBI:145989"/>
    </ligand>
</feature>
<evidence type="ECO:0000259" key="8">
    <source>
        <dbReference type="Pfam" id="PF00275"/>
    </source>
</evidence>
<comment type="caution">
    <text evidence="9">The sequence shown here is derived from an EMBL/GenBank/DDBJ whole genome shotgun (WGS) entry which is preliminary data.</text>
</comment>
<feature type="binding site" evidence="7">
    <location>
        <position position="335"/>
    </location>
    <ligand>
        <name>phosphoenolpyruvate</name>
        <dbReference type="ChEBI" id="CHEBI:58702"/>
    </ligand>
</feature>
<feature type="binding site" evidence="7">
    <location>
        <position position="159"/>
    </location>
    <ligand>
        <name>3-phosphoshikimate</name>
        <dbReference type="ChEBI" id="CHEBI:145989"/>
    </ligand>
</feature>
<dbReference type="RefSeq" id="WP_147757545.1">
    <property type="nucleotide sequence ID" value="NZ_SAXT01000001.1"/>
</dbReference>
<feature type="binding site" evidence="7">
    <location>
        <position position="187"/>
    </location>
    <ligand>
        <name>3-phosphoshikimate</name>
        <dbReference type="ChEBI" id="CHEBI:145989"/>
    </ligand>
</feature>
<dbReference type="SUPFAM" id="SSF55205">
    <property type="entry name" value="EPT/RTPC-like"/>
    <property type="match status" value="1"/>
</dbReference>
<feature type="binding site" evidence="7">
    <location>
        <position position="161"/>
    </location>
    <ligand>
        <name>phosphoenolpyruvate</name>
        <dbReference type="ChEBI" id="CHEBI:58702"/>
    </ligand>
</feature>
<comment type="function">
    <text evidence="7">Catalyzes the transfer of the enolpyruvyl moiety of phosphoenolpyruvate (PEP) to the 5-hydroxyl of shikimate-3-phosphate (S3P) to produce enolpyruvyl shikimate-3-phosphate and inorganic phosphate.</text>
</comment>
<comment type="catalytic activity">
    <reaction evidence="6">
        <text>3-phosphoshikimate + phosphoenolpyruvate = 5-O-(1-carboxyvinyl)-3-phosphoshikimate + phosphate</text>
        <dbReference type="Rhea" id="RHEA:21256"/>
        <dbReference type="ChEBI" id="CHEBI:43474"/>
        <dbReference type="ChEBI" id="CHEBI:57701"/>
        <dbReference type="ChEBI" id="CHEBI:58702"/>
        <dbReference type="ChEBI" id="CHEBI:145989"/>
        <dbReference type="EC" id="2.5.1.19"/>
    </reaction>
    <physiologicalReaction direction="left-to-right" evidence="6">
        <dbReference type="Rhea" id="RHEA:21257"/>
    </physiologicalReaction>
</comment>
<dbReference type="Gene3D" id="3.65.10.10">
    <property type="entry name" value="Enolpyruvate transferase domain"/>
    <property type="match status" value="2"/>
</dbReference>
<dbReference type="InterPro" id="IPR013792">
    <property type="entry name" value="RNA3'P_cycl/enolpyr_Trfase_a/b"/>
</dbReference>
<feature type="binding site" evidence="7">
    <location>
        <position position="20"/>
    </location>
    <ligand>
        <name>phosphoenolpyruvate</name>
        <dbReference type="ChEBI" id="CHEBI:58702"/>
    </ligand>
</feature>
<dbReference type="EMBL" id="SAXT01000001">
    <property type="protein sequence ID" value="TXJ13354.1"/>
    <property type="molecule type" value="Genomic_DNA"/>
</dbReference>
<comment type="pathway">
    <text evidence="1 7">Metabolic intermediate biosynthesis; chorismate biosynthesis; chorismate from D-erythrose 4-phosphate and phosphoenolpyruvate: step 6/7.</text>
</comment>
<keyword evidence="7" id="KW-0963">Cytoplasm</keyword>
<organism evidence="9 10">
    <name type="scientific">Brachyspira aalborgi</name>
    <dbReference type="NCBI Taxonomy" id="29522"/>
    <lineage>
        <taxon>Bacteria</taxon>
        <taxon>Pseudomonadati</taxon>
        <taxon>Spirochaetota</taxon>
        <taxon>Spirochaetia</taxon>
        <taxon>Brachyspirales</taxon>
        <taxon>Brachyspiraceae</taxon>
        <taxon>Brachyspira</taxon>
    </lineage>
</organism>
<feature type="binding site" evidence="7">
    <location>
        <position position="118"/>
    </location>
    <ligand>
        <name>phosphoenolpyruvate</name>
        <dbReference type="ChEBI" id="CHEBI:58702"/>
    </ligand>
</feature>
<dbReference type="InterPro" id="IPR023193">
    <property type="entry name" value="EPSP_synthase_CS"/>
</dbReference>
<dbReference type="EC" id="2.5.1.19" evidence="7"/>
<feature type="binding site" evidence="7">
    <location>
        <position position="161"/>
    </location>
    <ligand>
        <name>3-phosphoshikimate</name>
        <dbReference type="ChEBI" id="CHEBI:145989"/>
    </ligand>
</feature>
<evidence type="ECO:0000313" key="10">
    <source>
        <dbReference type="Proteomes" id="UP000325116"/>
    </source>
</evidence>
<keyword evidence="5 7" id="KW-0057">Aromatic amino acid biosynthesis</keyword>
<evidence type="ECO:0000256" key="5">
    <source>
        <dbReference type="ARBA" id="ARBA00023141"/>
    </source>
</evidence>
<feature type="binding site" evidence="7">
    <location>
        <position position="377"/>
    </location>
    <ligand>
        <name>phosphoenolpyruvate</name>
        <dbReference type="ChEBI" id="CHEBI:58702"/>
    </ligand>
</feature>
<dbReference type="UniPathway" id="UPA00053">
    <property type="reaction ID" value="UER00089"/>
</dbReference>
<name>A0A5C8CIV7_9SPIR</name>
<feature type="active site" description="Proton acceptor" evidence="7">
    <location>
        <position position="304"/>
    </location>
</feature>
<dbReference type="InterPro" id="IPR006264">
    <property type="entry name" value="EPSP_synthase"/>
</dbReference>
<evidence type="ECO:0000256" key="3">
    <source>
        <dbReference type="ARBA" id="ARBA00022605"/>
    </source>
</evidence>
<comment type="similarity">
    <text evidence="2 7">Belongs to the EPSP synthase family.</text>
</comment>
<evidence type="ECO:0000256" key="6">
    <source>
        <dbReference type="ARBA" id="ARBA00044633"/>
    </source>
</evidence>
<dbReference type="Proteomes" id="UP000325116">
    <property type="component" value="Unassembled WGS sequence"/>
</dbReference>
<keyword evidence="4 7" id="KW-0808">Transferase</keyword>
<dbReference type="InterPro" id="IPR001986">
    <property type="entry name" value="Enolpyruvate_Tfrase_dom"/>
</dbReference>
<evidence type="ECO:0000256" key="2">
    <source>
        <dbReference type="ARBA" id="ARBA00009948"/>
    </source>
</evidence>
<feature type="binding site" evidence="7">
    <location>
        <position position="304"/>
    </location>
    <ligand>
        <name>3-phosphoshikimate</name>
        <dbReference type="ChEBI" id="CHEBI:145989"/>
    </ligand>
</feature>
<dbReference type="GO" id="GO:0009423">
    <property type="term" value="P:chorismate biosynthetic process"/>
    <property type="evidence" value="ECO:0007669"/>
    <property type="project" value="UniProtKB-UniRule"/>
</dbReference>
<comment type="caution">
    <text evidence="7">Lacks conserved residue(s) required for the propagation of feature annotation.</text>
</comment>
<evidence type="ECO:0000256" key="1">
    <source>
        <dbReference type="ARBA" id="ARBA00004811"/>
    </source>
</evidence>
<dbReference type="InterPro" id="IPR036968">
    <property type="entry name" value="Enolpyruvate_Tfrase_sf"/>
</dbReference>
<gene>
    <name evidence="7 9" type="primary">aroA</name>
    <name evidence="9" type="ORF">EPJ80_00990</name>
</gene>
<dbReference type="HAMAP" id="MF_00210">
    <property type="entry name" value="EPSP_synth"/>
    <property type="match status" value="1"/>
</dbReference>
<dbReference type="GO" id="GO:0008652">
    <property type="term" value="P:amino acid biosynthetic process"/>
    <property type="evidence" value="ECO:0007669"/>
    <property type="project" value="UniProtKB-KW"/>
</dbReference>
<protein>
    <recommendedName>
        <fullName evidence="7">3-phosphoshikimate 1-carboxyvinyltransferase</fullName>
        <ecNumber evidence="7">2.5.1.19</ecNumber>
    </recommendedName>
    <alternativeName>
        <fullName evidence="7">5-enolpyruvylshikimate-3-phosphate synthase</fullName>
        <shortName evidence="7">EPSP synthase</shortName>
        <shortName evidence="7">EPSPS</shortName>
    </alternativeName>
</protein>
<feature type="binding site" evidence="7">
    <location>
        <position position="90"/>
    </location>
    <ligand>
        <name>phosphoenolpyruvate</name>
        <dbReference type="ChEBI" id="CHEBI:58702"/>
    </ligand>
</feature>
<sequence>MFLRVKPSDIFGSVYIQISKSDVHRALIASFLAKGESVLKPWMENVGIDITATKEAISNFADFKLEKDCLKVIPKDKNIDNIIIDVKESGSSLRLLIPVVSALGINAKFIGSKKLFSRPLDIYKKIWLNQGLTFDLKKDSLTIKGKLKSGDFNVEGNISSQFISGLLFALPLLEGNSKIIIEGELESAPYVMMTLKTLKSAKIETSKNSDNSVIEVFGSQEYSPINYEIESDWSHAAFFAAAGALGGEVALYGLNKYSIQGDKEILNILKFMGASIKYNEDGSITIKKNLRLNALDIDILNIPDLAPVIVALASTAKGTTKLYNARRLKYKESDRINDLKESFNKIGAKITSTEDEIFIEGVEQLKGGKTSSHNDHRIAMALCVASIVCENEIIINDGESINKSSFNFIEQFKSIGVKLEEKE</sequence>
<feature type="binding site" evidence="7">
    <location>
        <position position="21"/>
    </location>
    <ligand>
        <name>3-phosphoshikimate</name>
        <dbReference type="ChEBI" id="CHEBI:145989"/>
    </ligand>
</feature>